<dbReference type="AlphaFoldDB" id="A0AB36D101"/>
<feature type="domain" description="FRG" evidence="2">
    <location>
        <begin position="52"/>
        <end position="161"/>
    </location>
</feature>
<evidence type="ECO:0000259" key="2">
    <source>
        <dbReference type="SMART" id="SM00901"/>
    </source>
</evidence>
<dbReference type="InterPro" id="IPR014966">
    <property type="entry name" value="FRG-dom"/>
</dbReference>
<evidence type="ECO:0000313" key="3">
    <source>
        <dbReference type="EMBL" id="NMZ81844.1"/>
    </source>
</evidence>
<accession>A0AB36D101</accession>
<evidence type="ECO:0000313" key="4">
    <source>
        <dbReference type="Proteomes" id="UP000548707"/>
    </source>
</evidence>
<organism evidence="3 4">
    <name type="scientific">Pseudomonas mandelii</name>
    <dbReference type="NCBI Taxonomy" id="75612"/>
    <lineage>
        <taxon>Bacteria</taxon>
        <taxon>Pseudomonadati</taxon>
        <taxon>Pseudomonadota</taxon>
        <taxon>Gammaproteobacteria</taxon>
        <taxon>Pseudomonadales</taxon>
        <taxon>Pseudomonadaceae</taxon>
        <taxon>Pseudomonas</taxon>
    </lineage>
</organism>
<comment type="caution">
    <text evidence="3">The sequence shown here is derived from an EMBL/GenBank/DDBJ whole genome shotgun (WGS) entry which is preliminary data.</text>
</comment>
<dbReference type="EMBL" id="JAAQXV010000007">
    <property type="protein sequence ID" value="NMZ81844.1"/>
    <property type="molecule type" value="Genomic_DNA"/>
</dbReference>
<dbReference type="RefSeq" id="WP_169857840.1">
    <property type="nucleotide sequence ID" value="NZ_JAAQXV010000007.1"/>
</dbReference>
<dbReference type="Proteomes" id="UP000548707">
    <property type="component" value="Unassembled WGS sequence"/>
</dbReference>
<feature type="region of interest" description="Disordered" evidence="1">
    <location>
        <begin position="1"/>
        <end position="26"/>
    </location>
</feature>
<dbReference type="Pfam" id="PF08867">
    <property type="entry name" value="FRG"/>
    <property type="match status" value="1"/>
</dbReference>
<sequence>MAPRRNTRKETAATIPPEDAADDCGDAPGRLRTITVNSTFQYLNELEKLDCTNKMFWYRGIGNVGHDLIPSLFRHKTAVTKSDFSKIESDLNETFRMRSFPYTESFRWLDGEWDQLFFMQHYRVPTRLLDWSGSPLVSLHFALTSARTSASGEAETDAAVWVLDPVAWNRAVYHGTRFDGTILSPKDSWLNRYTPKEVYDSSTNVPPVAMRGSHNSARIVAQQGFFTIFGPEKTSMERIFMDQSPGAVNFSQDCLMKIIIPKSFIKVMKKEMFALGVSESTIYPDLEGLSFELKRTCGF</sequence>
<reference evidence="3 4" key="1">
    <citation type="journal article" date="2020" name="Front. Microbiol.">
        <title>Genetic Organization of the aprX-lipA2 Operon Affects the Proteolytic Potential of Pseudomonas Species in Milk.</title>
        <authorList>
            <person name="Maier C."/>
            <person name="Huptas C."/>
            <person name="von Neubeck M."/>
            <person name="Scherer S."/>
            <person name="Wenning M."/>
            <person name="Lucking G."/>
        </authorList>
    </citation>
    <scope>NUCLEOTIDE SEQUENCE [LARGE SCALE GENOMIC DNA]</scope>
    <source>
        <strain evidence="3 4">WS 5114</strain>
    </source>
</reference>
<name>A0AB36D101_9PSED</name>
<dbReference type="SMART" id="SM00901">
    <property type="entry name" value="FRG"/>
    <property type="match status" value="1"/>
</dbReference>
<protein>
    <submittedName>
        <fullName evidence="3">FRG domain-containing protein</fullName>
    </submittedName>
</protein>
<proteinExistence type="predicted"/>
<gene>
    <name evidence="3" type="ORF">HBO26_21400</name>
</gene>
<evidence type="ECO:0000256" key="1">
    <source>
        <dbReference type="SAM" id="MobiDB-lite"/>
    </source>
</evidence>